<dbReference type="GO" id="GO:0043023">
    <property type="term" value="F:ribosomal large subunit binding"/>
    <property type="evidence" value="ECO:0007669"/>
    <property type="project" value="InterPro"/>
</dbReference>
<feature type="compositionally biased region" description="Basic residues" evidence="5">
    <location>
        <begin position="115"/>
        <end position="134"/>
    </location>
</feature>
<comment type="similarity">
    <text evidence="1 4">Belongs to the HSP15 family.</text>
</comment>
<evidence type="ECO:0000256" key="2">
    <source>
        <dbReference type="ARBA" id="ARBA00022884"/>
    </source>
</evidence>
<gene>
    <name evidence="7" type="primary">hslR</name>
    <name evidence="7" type="ORF">GTH32_06000</name>
</gene>
<dbReference type="NCBIfam" id="NF007673">
    <property type="entry name" value="PRK10348.1"/>
    <property type="match status" value="1"/>
</dbReference>
<dbReference type="InterPro" id="IPR036986">
    <property type="entry name" value="S4_RNA-bd_sf"/>
</dbReference>
<feature type="region of interest" description="Disordered" evidence="5">
    <location>
        <begin position="108"/>
        <end position="134"/>
    </location>
</feature>
<keyword evidence="2 4" id="KW-0694">RNA-binding</keyword>
<dbReference type="CDD" id="cd00165">
    <property type="entry name" value="S4"/>
    <property type="match status" value="1"/>
</dbReference>
<feature type="domain" description="RNA-binding S4" evidence="6">
    <location>
        <begin position="13"/>
        <end position="79"/>
    </location>
</feature>
<dbReference type="InterPro" id="IPR002942">
    <property type="entry name" value="S4_RNA-bd"/>
</dbReference>
<evidence type="ECO:0000259" key="6">
    <source>
        <dbReference type="SMART" id="SM00363"/>
    </source>
</evidence>
<keyword evidence="8" id="KW-1185">Reference proteome</keyword>
<protein>
    <recommendedName>
        <fullName evidence="4">Heat shock protein 15</fullName>
    </recommendedName>
</protein>
<evidence type="ECO:0000256" key="4">
    <source>
        <dbReference type="PIRNR" id="PIRNR016821"/>
    </source>
</evidence>
<dbReference type="GO" id="GO:0003727">
    <property type="term" value="F:single-stranded RNA binding"/>
    <property type="evidence" value="ECO:0007669"/>
    <property type="project" value="InterPro"/>
</dbReference>
<dbReference type="Proteomes" id="UP000470213">
    <property type="component" value="Unassembled WGS sequence"/>
</dbReference>
<dbReference type="Pfam" id="PF01479">
    <property type="entry name" value="S4"/>
    <property type="match status" value="1"/>
</dbReference>
<dbReference type="PIRSF" id="PIRSF016821">
    <property type="entry name" value="HSP15"/>
    <property type="match status" value="1"/>
</dbReference>
<evidence type="ECO:0000256" key="3">
    <source>
        <dbReference type="ARBA" id="ARBA00023125"/>
    </source>
</evidence>
<dbReference type="RefSeq" id="WP_163084346.1">
    <property type="nucleotide sequence ID" value="NZ_JAAAWN010000006.1"/>
</dbReference>
<dbReference type="SUPFAM" id="SSF55174">
    <property type="entry name" value="Alpha-L RNA-binding motif"/>
    <property type="match status" value="1"/>
</dbReference>
<dbReference type="GO" id="GO:0003677">
    <property type="term" value="F:DNA binding"/>
    <property type="evidence" value="ECO:0007669"/>
    <property type="project" value="UniProtKB-KW"/>
</dbReference>
<evidence type="ECO:0000313" key="8">
    <source>
        <dbReference type="Proteomes" id="UP000470213"/>
    </source>
</evidence>
<dbReference type="InterPro" id="IPR025708">
    <property type="entry name" value="HSP15"/>
</dbReference>
<evidence type="ECO:0000256" key="1">
    <source>
        <dbReference type="ARBA" id="ARBA00008396"/>
    </source>
</evidence>
<organism evidence="7 8">
    <name type="scientific">Alteromonas profundi</name>
    <dbReference type="NCBI Taxonomy" id="2696062"/>
    <lineage>
        <taxon>Bacteria</taxon>
        <taxon>Pseudomonadati</taxon>
        <taxon>Pseudomonadota</taxon>
        <taxon>Gammaproteobacteria</taxon>
        <taxon>Alteromonadales</taxon>
        <taxon>Alteromonadaceae</taxon>
        <taxon>Alteromonas/Salinimonas group</taxon>
        <taxon>Alteromonas</taxon>
    </lineage>
</organism>
<dbReference type="AlphaFoldDB" id="A0A7X5RKT5"/>
<dbReference type="SMART" id="SM00363">
    <property type="entry name" value="S4"/>
    <property type="match status" value="1"/>
</dbReference>
<keyword evidence="7" id="KW-0346">Stress response</keyword>
<evidence type="ECO:0000256" key="5">
    <source>
        <dbReference type="SAM" id="MobiDB-lite"/>
    </source>
</evidence>
<keyword evidence="3 4" id="KW-0238">DNA-binding</keyword>
<sequence>MAKQQNNDVTQNIRLDKWLWAARFCKTRAIAREMVQSGKVHYNGQRAKPSKNVELGAMIKVPSGWDIREIRVLGLSDKRVGAAIAQTLYEETQESVSKREENQAARKLNAFHSPKPAHRPDKKQRRQIIKFKQQ</sequence>
<evidence type="ECO:0000313" key="7">
    <source>
        <dbReference type="EMBL" id="NDV90750.1"/>
    </source>
</evidence>
<dbReference type="PROSITE" id="PS50889">
    <property type="entry name" value="S4"/>
    <property type="match status" value="1"/>
</dbReference>
<accession>A0A7X5RKT5</accession>
<dbReference type="GO" id="GO:0034605">
    <property type="term" value="P:cellular response to heat"/>
    <property type="evidence" value="ECO:0007669"/>
    <property type="project" value="InterPro"/>
</dbReference>
<reference evidence="7 8" key="1">
    <citation type="submission" date="2020-01" db="EMBL/GenBank/DDBJ databases">
        <authorList>
            <person name="Chen J."/>
            <person name="Zhu S."/>
            <person name="Yang J."/>
        </authorList>
    </citation>
    <scope>NUCLEOTIDE SEQUENCE [LARGE SCALE GENOMIC DNA]</scope>
    <source>
        <strain evidence="7 8">345S023</strain>
    </source>
</reference>
<comment type="caution">
    <text evidence="7">The sequence shown here is derived from an EMBL/GenBank/DDBJ whole genome shotgun (WGS) entry which is preliminary data.</text>
</comment>
<dbReference type="Gene3D" id="3.10.290.10">
    <property type="entry name" value="RNA-binding S4 domain"/>
    <property type="match status" value="1"/>
</dbReference>
<dbReference type="EMBL" id="JAAAWN010000006">
    <property type="protein sequence ID" value="NDV90750.1"/>
    <property type="molecule type" value="Genomic_DNA"/>
</dbReference>
<name>A0A7X5RKT5_9ALTE</name>
<proteinExistence type="inferred from homology"/>